<dbReference type="RefSeq" id="XP_003331505.2">
    <property type="nucleotide sequence ID" value="XM_003331457.2"/>
</dbReference>
<organism evidence="1 2">
    <name type="scientific">Puccinia graminis f. sp. tritici (strain CRL 75-36-700-3 / race SCCL)</name>
    <name type="common">Black stem rust fungus</name>
    <dbReference type="NCBI Taxonomy" id="418459"/>
    <lineage>
        <taxon>Eukaryota</taxon>
        <taxon>Fungi</taxon>
        <taxon>Dikarya</taxon>
        <taxon>Basidiomycota</taxon>
        <taxon>Pucciniomycotina</taxon>
        <taxon>Pucciniomycetes</taxon>
        <taxon>Pucciniales</taxon>
        <taxon>Pucciniaceae</taxon>
        <taxon>Puccinia</taxon>
    </lineage>
</organism>
<dbReference type="AlphaFoldDB" id="E3KS11"/>
<dbReference type="HOGENOM" id="CLU_1741463_0_0_1"/>
<dbReference type="VEuPathDB" id="FungiDB:PGTG_13305"/>
<evidence type="ECO:0000313" key="1">
    <source>
        <dbReference type="EMBL" id="EFP87086.2"/>
    </source>
</evidence>
<dbReference type="InParanoid" id="E3KS11"/>
<dbReference type="GeneID" id="10542328"/>
<dbReference type="OrthoDB" id="10553522at2759"/>
<keyword evidence="2" id="KW-1185">Reference proteome</keyword>
<dbReference type="KEGG" id="pgr:PGTG_13305"/>
<gene>
    <name evidence="1" type="ORF">PGTG_13305</name>
</gene>
<reference evidence="2" key="2">
    <citation type="journal article" date="2011" name="Proc. Natl. Acad. Sci. U.S.A.">
        <title>Obligate biotrophy features unraveled by the genomic analysis of rust fungi.</title>
        <authorList>
            <person name="Duplessis S."/>
            <person name="Cuomo C.A."/>
            <person name="Lin Y.-C."/>
            <person name="Aerts A."/>
            <person name="Tisserant E."/>
            <person name="Veneault-Fourrey C."/>
            <person name="Joly D.L."/>
            <person name="Hacquard S."/>
            <person name="Amselem J."/>
            <person name="Cantarel B.L."/>
            <person name="Chiu R."/>
            <person name="Coutinho P.M."/>
            <person name="Feau N."/>
            <person name="Field M."/>
            <person name="Frey P."/>
            <person name="Gelhaye E."/>
            <person name="Goldberg J."/>
            <person name="Grabherr M.G."/>
            <person name="Kodira C.D."/>
            <person name="Kohler A."/>
            <person name="Kuees U."/>
            <person name="Lindquist E.A."/>
            <person name="Lucas S.M."/>
            <person name="Mago R."/>
            <person name="Mauceli E."/>
            <person name="Morin E."/>
            <person name="Murat C."/>
            <person name="Pangilinan J.L."/>
            <person name="Park R."/>
            <person name="Pearson M."/>
            <person name="Quesneville H."/>
            <person name="Rouhier N."/>
            <person name="Sakthikumar S."/>
            <person name="Salamov A.A."/>
            <person name="Schmutz J."/>
            <person name="Selles B."/>
            <person name="Shapiro H."/>
            <person name="Tanguay P."/>
            <person name="Tuskan G.A."/>
            <person name="Henrissat B."/>
            <person name="Van de Peer Y."/>
            <person name="Rouze P."/>
            <person name="Ellis J.G."/>
            <person name="Dodds P.N."/>
            <person name="Schein J.E."/>
            <person name="Zhong S."/>
            <person name="Hamelin R.C."/>
            <person name="Grigoriev I.V."/>
            <person name="Szabo L.J."/>
            <person name="Martin F."/>
        </authorList>
    </citation>
    <scope>NUCLEOTIDE SEQUENCE [LARGE SCALE GENOMIC DNA]</scope>
    <source>
        <strain evidence="2">CRL 75-36-700-3 / race SCCL</strain>
    </source>
</reference>
<accession>E3KS11</accession>
<reference key="1">
    <citation type="submission" date="2007-01" db="EMBL/GenBank/DDBJ databases">
        <title>The Genome Sequence of Puccinia graminis f. sp. tritici Strain CRL 75-36-700-3.</title>
        <authorList>
            <consortium name="The Broad Institute Genome Sequencing Platform"/>
            <person name="Birren B."/>
            <person name="Lander E."/>
            <person name="Galagan J."/>
            <person name="Nusbaum C."/>
            <person name="Devon K."/>
            <person name="Cuomo C."/>
            <person name="Jaffe D."/>
            <person name="Butler J."/>
            <person name="Alvarez P."/>
            <person name="Gnerre S."/>
            <person name="Grabherr M."/>
            <person name="Mauceli E."/>
            <person name="Brockman W."/>
            <person name="Young S."/>
            <person name="LaButti K."/>
            <person name="Sykes S."/>
            <person name="DeCaprio D."/>
            <person name="Crawford M."/>
            <person name="Koehrsen M."/>
            <person name="Engels R."/>
            <person name="Montgomery P."/>
            <person name="Pearson M."/>
            <person name="Howarth C."/>
            <person name="Larson L."/>
            <person name="White J."/>
            <person name="Zeng Q."/>
            <person name="Kodira C."/>
            <person name="Yandava C."/>
            <person name="Alvarado L."/>
            <person name="O'Leary S."/>
            <person name="Szabo L."/>
            <person name="Dean R."/>
            <person name="Schein J."/>
        </authorList>
    </citation>
    <scope>NUCLEOTIDE SEQUENCE</scope>
    <source>
        <strain>CRL 75-36-700-3</strain>
    </source>
</reference>
<protein>
    <submittedName>
        <fullName evidence="1">Uncharacterized protein</fullName>
    </submittedName>
</protein>
<evidence type="ECO:0000313" key="2">
    <source>
        <dbReference type="Proteomes" id="UP000008783"/>
    </source>
</evidence>
<proteinExistence type="predicted"/>
<dbReference type="EMBL" id="DS178304">
    <property type="protein sequence ID" value="EFP87086.2"/>
    <property type="molecule type" value="Genomic_DNA"/>
</dbReference>
<dbReference type="Proteomes" id="UP000008783">
    <property type="component" value="Unassembled WGS sequence"/>
</dbReference>
<name>E3KS11_PUCGT</name>
<sequence>MTNFCETSQGQKLSQNVPLSPFSKSLAFSYLLNSSHNCRADSPWTMPSTFNLVNLVKRHVLFWSLTLALVSSSVTPRRPVLTRIQSKPPKLKVAPHRMHGFKGLSPRFQNSEISTATNTHVPRPGEEIVNSDCCGGNAPDHRVSVSLHQH</sequence>